<dbReference type="SUPFAM" id="SSF56219">
    <property type="entry name" value="DNase I-like"/>
    <property type="match status" value="1"/>
</dbReference>
<evidence type="ECO:0000313" key="2">
    <source>
        <dbReference type="EMBL" id="PLB41694.1"/>
    </source>
</evidence>
<dbReference type="GO" id="GO:0004519">
    <property type="term" value="F:endonuclease activity"/>
    <property type="evidence" value="ECO:0007669"/>
    <property type="project" value="UniProtKB-KW"/>
</dbReference>
<sequence length="163" mass="18905">MSKTMQIIQYNARKAREGVMATFLLDPKVLQADIIAVQEPWANPMTETTHQPARQSHQLLYPKRKDHGGDDRARVCMLVSKRIDPGSWTQRVISKDYQWLKLRYQRGTEERTLYVHNIYNQPQSPTIDRLRSELAALHALRDWGRPLTTDHVVIGDMNAHHPA</sequence>
<dbReference type="Proteomes" id="UP000234585">
    <property type="component" value="Unassembled WGS sequence"/>
</dbReference>
<keyword evidence="2" id="KW-0540">Nuclease</keyword>
<dbReference type="AlphaFoldDB" id="A0A2I2FM70"/>
<keyword evidence="2" id="KW-0255">Endonuclease</keyword>
<dbReference type="RefSeq" id="XP_024675706.1">
    <property type="nucleotide sequence ID" value="XM_024818952.1"/>
</dbReference>
<dbReference type="OrthoDB" id="4500858at2759"/>
<dbReference type="Gene3D" id="3.60.10.10">
    <property type="entry name" value="Endonuclease/exonuclease/phosphatase"/>
    <property type="match status" value="1"/>
</dbReference>
<dbReference type="InterPro" id="IPR036691">
    <property type="entry name" value="Endo/exonu/phosph_ase_sf"/>
</dbReference>
<keyword evidence="2" id="KW-0269">Exonuclease</keyword>
<keyword evidence="2" id="KW-0378">Hydrolase</keyword>
<evidence type="ECO:0000313" key="3">
    <source>
        <dbReference type="Proteomes" id="UP000234585"/>
    </source>
</evidence>
<proteinExistence type="predicted"/>
<evidence type="ECO:0000259" key="1">
    <source>
        <dbReference type="Pfam" id="PF03372"/>
    </source>
</evidence>
<dbReference type="EMBL" id="KZ559119">
    <property type="protein sequence ID" value="PLB41694.1"/>
    <property type="molecule type" value="Genomic_DNA"/>
</dbReference>
<keyword evidence="3" id="KW-1185">Reference proteome</keyword>
<dbReference type="GO" id="GO:0004527">
    <property type="term" value="F:exonuclease activity"/>
    <property type="evidence" value="ECO:0007669"/>
    <property type="project" value="UniProtKB-KW"/>
</dbReference>
<protein>
    <submittedName>
        <fullName evidence="2">Endonuclease/exonuclease/phosphatase</fullName>
    </submittedName>
</protein>
<gene>
    <name evidence="2" type="ORF">BDW47DRAFT_40844</name>
</gene>
<dbReference type="Pfam" id="PF03372">
    <property type="entry name" value="Exo_endo_phos"/>
    <property type="match status" value="1"/>
</dbReference>
<dbReference type="GeneID" id="36526112"/>
<reference evidence="2 3" key="1">
    <citation type="submission" date="2017-12" db="EMBL/GenBank/DDBJ databases">
        <authorList>
            <consortium name="DOE Joint Genome Institute"/>
            <person name="Haridas S."/>
            <person name="Kjaerbolling I."/>
            <person name="Vesth T.C."/>
            <person name="Frisvad J.C."/>
            <person name="Nybo J.L."/>
            <person name="Theobald S."/>
            <person name="Kuo A."/>
            <person name="Bowyer P."/>
            <person name="Matsuda Y."/>
            <person name="Mondo S."/>
            <person name="Lyhne E.K."/>
            <person name="Kogle M.E."/>
            <person name="Clum A."/>
            <person name="Lipzen A."/>
            <person name="Salamov A."/>
            <person name="Ngan C.Y."/>
            <person name="Daum C."/>
            <person name="Chiniquy J."/>
            <person name="Barry K."/>
            <person name="LaButti K."/>
            <person name="Simmons B.A."/>
            <person name="Magnuson J.K."/>
            <person name="Mortensen U.H."/>
            <person name="Larsen T.O."/>
            <person name="Grigoriev I.V."/>
            <person name="Baker S.E."/>
            <person name="Andersen M.R."/>
            <person name="Nordberg H.P."/>
            <person name="Cantor M.N."/>
            <person name="Hua S.X."/>
        </authorList>
    </citation>
    <scope>NUCLEOTIDE SEQUENCE [LARGE SCALE GENOMIC DNA]</scope>
    <source>
        <strain evidence="2 3">CBS 102.13</strain>
    </source>
</reference>
<organism evidence="2 3">
    <name type="scientific">Aspergillus candidus</name>
    <dbReference type="NCBI Taxonomy" id="41067"/>
    <lineage>
        <taxon>Eukaryota</taxon>
        <taxon>Fungi</taxon>
        <taxon>Dikarya</taxon>
        <taxon>Ascomycota</taxon>
        <taxon>Pezizomycotina</taxon>
        <taxon>Eurotiomycetes</taxon>
        <taxon>Eurotiomycetidae</taxon>
        <taxon>Eurotiales</taxon>
        <taxon>Aspergillaceae</taxon>
        <taxon>Aspergillus</taxon>
        <taxon>Aspergillus subgen. Circumdati</taxon>
    </lineage>
</organism>
<accession>A0A2I2FM70</accession>
<dbReference type="InterPro" id="IPR005135">
    <property type="entry name" value="Endo/exonuclease/phosphatase"/>
</dbReference>
<name>A0A2I2FM70_ASPCN</name>
<dbReference type="STRING" id="41067.A0A2I2FM70"/>
<feature type="domain" description="Endonuclease/exonuclease/phosphatase" evidence="1">
    <location>
        <begin position="30"/>
        <end position="162"/>
    </location>
</feature>